<gene>
    <name evidence="1" type="ORF">CCMP2556_LOCUS10000</name>
</gene>
<proteinExistence type="predicted"/>
<evidence type="ECO:0000313" key="2">
    <source>
        <dbReference type="Proteomes" id="UP001642484"/>
    </source>
</evidence>
<protein>
    <submittedName>
        <fullName evidence="1">Uncharacterized protein</fullName>
    </submittedName>
</protein>
<dbReference type="Proteomes" id="UP001642484">
    <property type="component" value="Unassembled WGS sequence"/>
</dbReference>
<organism evidence="1 2">
    <name type="scientific">Durusdinium trenchii</name>
    <dbReference type="NCBI Taxonomy" id="1381693"/>
    <lineage>
        <taxon>Eukaryota</taxon>
        <taxon>Sar</taxon>
        <taxon>Alveolata</taxon>
        <taxon>Dinophyceae</taxon>
        <taxon>Suessiales</taxon>
        <taxon>Symbiodiniaceae</taxon>
        <taxon>Durusdinium</taxon>
    </lineage>
</organism>
<sequence>MSSADIGCAEFCAQTWYVENELIALIPCSEMGMLDAPMPAAAIAKNIGCPATYIPPAKFDVLTDGGFKSERKAFVMPAKRKSAGGAAAATKALKRPPAIPEYVAKITDWFRTDSNIPGVEKIAMMKPDSAFLEAIISVPASCQRPPPRVQSRSSGQGWEPGPDAISPFSIGYVKGWRRSVCCLIGLAGIKELEISLDDLDGAFKDWDDATKIQRAFQIGEKEAKAVSNLQHRVSPSFLAELRESVRLRGMRAWMGHDVIGKDMFNQGWSSGTGTYESWRDALTNSTDDALEFWLCLILQVLILVKFGVLFGSQNGTPDDPIFLEFKVKLVLGRLRDDWDKLMPQMRKQWSFRDASAIHALCGGFLAVVKELQRKVPAADFKDAEDKLYGQFRTGYLDPELENMLSTAVPPPSLSDLSFTRVIVAAVDQRVQNDLEQQEKELSEKLHNATVEQITLKVNTDIDALKQRIPTKEVEAVEAAKDQRYLKERQLKLIVQLVLIYFTLKGQAYTKDWLEANCKMFKVSEDTLPNCVAEFARFTNRFTLVTFDATVWPSNALFMSKCLEVFSQSVSMTTLSMGLVLLPVLHAQTTPAALVKHTRAMTDFFMKSGLDVTQQITVSYDKQSSMANDKRKAYQTAMLVTTASNQDDNPWTACKVFKSGTLGPIPLIKIADMAGYDSDNRPGAAARVEQKGVPAFKQVLKEMFMGMDFRQEDLVLVFDVLPNKHAELCRAITQKVLHESSAAPRLVYFGVLRDHKETVADVENMVYSHWDGLADSPPKQRPQEAKPDPILNLLTWSGQSCGFPSSLLNKFATGTTHHAAMLALKEKVQATFPQNFAGEGSAAGGTTSTTVRAAGRPDFSIEGGKKPVDICRQVRLDALPADSFNFPKLASCDGVKGKPAVFITKSHEVYLGNSTAEELIVEGEVFGFNRGVFEDKLITGDPNAELTLMPWRLSSDLQLVMHNKNLMSLADFVHFICTTHGVAAFDLLDHTITQKQHPPAADGGDPVPVPYRYTLSPAPSGKCNSFRPAELKDSDTVRHSSIGAAFVGAMNKLPRSDVCGIVWEVSWLFHFGQGCSIFCDGFNHQSLG</sequence>
<reference evidence="1 2" key="1">
    <citation type="submission" date="2024-02" db="EMBL/GenBank/DDBJ databases">
        <authorList>
            <person name="Chen Y."/>
            <person name="Shah S."/>
            <person name="Dougan E. K."/>
            <person name="Thang M."/>
            <person name="Chan C."/>
        </authorList>
    </citation>
    <scope>NUCLEOTIDE SEQUENCE [LARGE SCALE GENOMIC DNA]</scope>
</reference>
<comment type="caution">
    <text evidence="1">The sequence shown here is derived from an EMBL/GenBank/DDBJ whole genome shotgun (WGS) entry which is preliminary data.</text>
</comment>
<dbReference type="EMBL" id="CAXAMN010004614">
    <property type="protein sequence ID" value="CAK9010252.1"/>
    <property type="molecule type" value="Genomic_DNA"/>
</dbReference>
<evidence type="ECO:0000313" key="1">
    <source>
        <dbReference type="EMBL" id="CAK9010252.1"/>
    </source>
</evidence>
<accession>A0ABP0J7I0</accession>
<name>A0ABP0J7I0_9DINO</name>
<keyword evidence="2" id="KW-1185">Reference proteome</keyword>